<sequence length="503" mass="57709">MIGSIDSISKQICCSNYISSEYFTKSKAIMTTFRLKNLLRVLIFFVSATTFAQTELKGTVADFMTFMPIENASVYIKNTTVGTITNADGKFALMVPEKNISDTLVISSIGFRSYETAINDYENGTDIYLEEDVASLDEVVLVADNRPKTGNDIMVRTIERLPNNFPEEPYLQKGFLRHKERNKKEYKWLIEAAITIYDSDYAAGAKNNLKINVDETRKSYDLRDVDSLFTFSAYLKSIGRGPKSGVISRNSVKTSALVDAIKWNDSRVNGLDNLFKGKLNLVRNAGAVGALFGKNMLERHQFNLDTILVDDGRKLYKLKITKGADYVGLSTPGIYNEGFEPQGWVYVYYDNYAIKKVEYELIASSDIQKRRSKSLFATQNIHKLVVTYREYNDKMYPNYIYYETPKLVNTGDRSSDRAKTESEPGFDKDEQYYFTIQEILFSDIIQDPELIKEELRDNQWTADIFSPKPYNAEFWKNYNVLLESQEEEKLILDLSKRATLFKE</sequence>
<dbReference type="Gene3D" id="2.60.40.1120">
    <property type="entry name" value="Carboxypeptidase-like, regulatory domain"/>
    <property type="match status" value="1"/>
</dbReference>
<dbReference type="AlphaFoldDB" id="A0A1M6B0V0"/>
<dbReference type="SUPFAM" id="SSF49464">
    <property type="entry name" value="Carboxypeptidase regulatory domain-like"/>
    <property type="match status" value="1"/>
</dbReference>
<dbReference type="Pfam" id="PF13715">
    <property type="entry name" value="CarbopepD_reg_2"/>
    <property type="match status" value="1"/>
</dbReference>
<evidence type="ECO:0000313" key="1">
    <source>
        <dbReference type="EMBL" id="SHI42342.1"/>
    </source>
</evidence>
<accession>A0A1M6B0V0</accession>
<proteinExistence type="predicted"/>
<evidence type="ECO:0000313" key="2">
    <source>
        <dbReference type="Proteomes" id="UP000184172"/>
    </source>
</evidence>
<name>A0A1M6B0V0_9FLAO</name>
<dbReference type="InterPro" id="IPR008969">
    <property type="entry name" value="CarboxyPept-like_regulatory"/>
</dbReference>
<organism evidence="1 2">
    <name type="scientific">Aequorivita viscosa</name>
    <dbReference type="NCBI Taxonomy" id="797419"/>
    <lineage>
        <taxon>Bacteria</taxon>
        <taxon>Pseudomonadati</taxon>
        <taxon>Bacteroidota</taxon>
        <taxon>Flavobacteriia</taxon>
        <taxon>Flavobacteriales</taxon>
        <taxon>Flavobacteriaceae</taxon>
        <taxon>Aequorivita</taxon>
    </lineage>
</organism>
<protein>
    <submittedName>
        <fullName evidence="1">CarboxypepD_reg-like domain-containing protein</fullName>
    </submittedName>
</protein>
<keyword evidence="2" id="KW-1185">Reference proteome</keyword>
<dbReference type="STRING" id="797419.SAMN05216556_10477"/>
<dbReference type="Proteomes" id="UP000184172">
    <property type="component" value="Unassembled WGS sequence"/>
</dbReference>
<reference evidence="2" key="1">
    <citation type="submission" date="2016-11" db="EMBL/GenBank/DDBJ databases">
        <authorList>
            <person name="Varghese N."/>
            <person name="Submissions S."/>
        </authorList>
    </citation>
    <scope>NUCLEOTIDE SEQUENCE [LARGE SCALE GENOMIC DNA]</scope>
    <source>
        <strain evidence="2">DSM 26349</strain>
    </source>
</reference>
<gene>
    <name evidence="1" type="ORF">SAMN04487908_10274</name>
</gene>
<dbReference type="EMBL" id="FQYV01000002">
    <property type="protein sequence ID" value="SHI42342.1"/>
    <property type="molecule type" value="Genomic_DNA"/>
</dbReference>